<name>A0A166WPW3_METRR</name>
<proteinExistence type="predicted"/>
<keyword evidence="3" id="KW-1185">Reference proteome</keyword>
<dbReference type="Proteomes" id="UP000243498">
    <property type="component" value="Unassembled WGS sequence"/>
</dbReference>
<sequence length="125" mass="13602">MGVNESCSQTILDVVLAVLPPGCCCRLAVREVSIRVVVAKDNSATLVSERFSLLVFNVYRVILFFVSILIPAVTDVIPIRSYIVGTAYSLANAELSFSQYLALSLTDKMSASFGRVVIREPRGIS</sequence>
<evidence type="ECO:0000256" key="1">
    <source>
        <dbReference type="SAM" id="Phobius"/>
    </source>
</evidence>
<comment type="caution">
    <text evidence="2">The sequence shown here is derived from an EMBL/GenBank/DDBJ whole genome shotgun (WGS) entry which is preliminary data.</text>
</comment>
<keyword evidence="1" id="KW-0472">Membrane</keyword>
<dbReference type="EMBL" id="AZHC01000046">
    <property type="protein sequence ID" value="OAA34968.1"/>
    <property type="molecule type" value="Genomic_DNA"/>
</dbReference>
<evidence type="ECO:0000313" key="2">
    <source>
        <dbReference type="EMBL" id="OAA34968.1"/>
    </source>
</evidence>
<evidence type="ECO:0000313" key="3">
    <source>
        <dbReference type="Proteomes" id="UP000243498"/>
    </source>
</evidence>
<protein>
    <submittedName>
        <fullName evidence="2">Uncharacterized protein</fullName>
    </submittedName>
</protein>
<accession>A0A166WPW3</accession>
<gene>
    <name evidence="2" type="ORF">NOR_08208</name>
</gene>
<organism evidence="2 3">
    <name type="scientific">Metarhizium rileyi (strain RCEF 4871)</name>
    <name type="common">Nomuraea rileyi</name>
    <dbReference type="NCBI Taxonomy" id="1649241"/>
    <lineage>
        <taxon>Eukaryota</taxon>
        <taxon>Fungi</taxon>
        <taxon>Dikarya</taxon>
        <taxon>Ascomycota</taxon>
        <taxon>Pezizomycotina</taxon>
        <taxon>Sordariomycetes</taxon>
        <taxon>Hypocreomycetidae</taxon>
        <taxon>Hypocreales</taxon>
        <taxon>Clavicipitaceae</taxon>
        <taxon>Metarhizium</taxon>
    </lineage>
</organism>
<reference evidence="2 3" key="1">
    <citation type="journal article" date="2016" name="Genome Biol. Evol.">
        <title>Divergent and convergent evolution of fungal pathogenicity.</title>
        <authorList>
            <person name="Shang Y."/>
            <person name="Xiao G."/>
            <person name="Zheng P."/>
            <person name="Cen K."/>
            <person name="Zhan S."/>
            <person name="Wang C."/>
        </authorList>
    </citation>
    <scope>NUCLEOTIDE SEQUENCE [LARGE SCALE GENOMIC DNA]</scope>
    <source>
        <strain evidence="2 3">RCEF 4871</strain>
    </source>
</reference>
<dbReference type="AlphaFoldDB" id="A0A166WPW3"/>
<feature type="transmembrane region" description="Helical" evidence="1">
    <location>
        <begin position="51"/>
        <end position="73"/>
    </location>
</feature>
<keyword evidence="1" id="KW-0812">Transmembrane</keyword>
<keyword evidence="1" id="KW-1133">Transmembrane helix</keyword>